<protein>
    <submittedName>
        <fullName evidence="1">Uncharacterized protein</fullName>
    </submittedName>
</protein>
<dbReference type="InterPro" id="IPR032675">
    <property type="entry name" value="LRR_dom_sf"/>
</dbReference>
<keyword evidence="2" id="KW-1185">Reference proteome</keyword>
<dbReference type="SUPFAM" id="SSF52047">
    <property type="entry name" value="RNI-like"/>
    <property type="match status" value="1"/>
</dbReference>
<gene>
    <name evidence="1" type="ORF">BG006_005226</name>
</gene>
<dbReference type="Gene3D" id="3.80.10.10">
    <property type="entry name" value="Ribonuclease Inhibitor"/>
    <property type="match status" value="1"/>
</dbReference>
<evidence type="ECO:0000313" key="1">
    <source>
        <dbReference type="EMBL" id="KAF9331913.1"/>
    </source>
</evidence>
<reference evidence="1" key="1">
    <citation type="journal article" date="2020" name="Fungal Divers.">
        <title>Resolving the Mortierellaceae phylogeny through synthesis of multi-gene phylogenetics and phylogenomics.</title>
        <authorList>
            <person name="Vandepol N."/>
            <person name="Liber J."/>
            <person name="Desiro A."/>
            <person name="Na H."/>
            <person name="Kennedy M."/>
            <person name="Barry K."/>
            <person name="Grigoriev I.V."/>
            <person name="Miller A.N."/>
            <person name="O'Donnell K."/>
            <person name="Stajich J.E."/>
            <person name="Bonito G."/>
        </authorList>
    </citation>
    <scope>NUCLEOTIDE SEQUENCE</scope>
    <source>
        <strain evidence="1">NVP1</strain>
    </source>
</reference>
<organism evidence="1 2">
    <name type="scientific">Podila minutissima</name>
    <dbReference type="NCBI Taxonomy" id="64525"/>
    <lineage>
        <taxon>Eukaryota</taxon>
        <taxon>Fungi</taxon>
        <taxon>Fungi incertae sedis</taxon>
        <taxon>Mucoromycota</taxon>
        <taxon>Mortierellomycotina</taxon>
        <taxon>Mortierellomycetes</taxon>
        <taxon>Mortierellales</taxon>
        <taxon>Mortierellaceae</taxon>
        <taxon>Podila</taxon>
    </lineage>
</organism>
<dbReference type="EMBL" id="JAAAUY010000294">
    <property type="protein sequence ID" value="KAF9331913.1"/>
    <property type="molecule type" value="Genomic_DNA"/>
</dbReference>
<dbReference type="AlphaFoldDB" id="A0A9P5SK79"/>
<accession>A0A9P5SK79</accession>
<proteinExistence type="predicted"/>
<name>A0A9P5SK79_9FUNG</name>
<dbReference type="Proteomes" id="UP000696485">
    <property type="component" value="Unassembled WGS sequence"/>
</dbReference>
<sequence>MGQWTIPLKVLQSKSHHIRYLTLYTSWPPGTIQSTQLRELRITSSVLEKHLYLVHSNPQLTILSFHMDGQGYRNVKSTIEVLSRLTELQLGGLRSHSADLEQLFKKNAALEKLTVINPRPLQFDGCQPLASFTWLAVETWGEENQSGQVNLIRRCPNLTTVTLVLKSGLLDPVSRTLREHCPRLERIQCTHRSFRASRHTDEAQDADLGTLIQATPRLLHFTCKAMKLTNVVCQALLRHAA</sequence>
<evidence type="ECO:0000313" key="2">
    <source>
        <dbReference type="Proteomes" id="UP000696485"/>
    </source>
</evidence>
<comment type="caution">
    <text evidence="1">The sequence shown here is derived from an EMBL/GenBank/DDBJ whole genome shotgun (WGS) entry which is preliminary data.</text>
</comment>